<protein>
    <recommendedName>
        <fullName evidence="5">Omega-amidase YafV</fullName>
        <ecNumber evidence="3">3.5.1.3</ecNumber>
    </recommendedName>
</protein>
<dbReference type="PROSITE" id="PS50263">
    <property type="entry name" value="CN_HYDROLASE"/>
    <property type="match status" value="1"/>
</dbReference>
<dbReference type="AlphaFoldDB" id="A0A2I0R6A4"/>
<dbReference type="PANTHER" id="PTHR47799">
    <property type="entry name" value="OMEGA-AMIDASE YAFV"/>
    <property type="match status" value="1"/>
</dbReference>
<keyword evidence="8" id="KW-1185">Reference proteome</keyword>
<feature type="domain" description="CN hydrolase" evidence="6">
    <location>
        <begin position="4"/>
        <end position="240"/>
    </location>
</feature>
<dbReference type="NCBIfam" id="NF007757">
    <property type="entry name" value="PRK10438.1"/>
    <property type="match status" value="1"/>
</dbReference>
<name>A0A2I0R6A4_9FLAO</name>
<evidence type="ECO:0000256" key="1">
    <source>
        <dbReference type="ARBA" id="ARBA00010613"/>
    </source>
</evidence>
<dbReference type="SUPFAM" id="SSF56317">
    <property type="entry name" value="Carbon-nitrogen hydrolase"/>
    <property type="match status" value="1"/>
</dbReference>
<sequence length="256" mass="29736">MQDLKVSLIQCDQIWEDKKANLAHFETLLEAVQKPVDIVVFPEMFHTGLSMNAVEMAESINGESVQWIKKMAKKHDCAITASLIIQEGEQFFNRMVFIQADGSLQQYNKRKLFGLAKEDLTYTPGEEPNTFEYKGWKIFMQICYDLRFPEIMRNKVEDDNYDYDLLINVANWPERRSLHWKTLLRARAIENQVYVIGVNRVGKGKNDLPYSGDSSIIDPAGKIIAQVSHEEHVVNEEISYENLEEVRRAMPFLKDR</sequence>
<evidence type="ECO:0000256" key="5">
    <source>
        <dbReference type="ARBA" id="ARBA00072139"/>
    </source>
</evidence>
<organism evidence="7 8">
    <name type="scientific">Brumimicrobium salinarum</name>
    <dbReference type="NCBI Taxonomy" id="2058658"/>
    <lineage>
        <taxon>Bacteria</taxon>
        <taxon>Pseudomonadati</taxon>
        <taxon>Bacteroidota</taxon>
        <taxon>Flavobacteriia</taxon>
        <taxon>Flavobacteriales</taxon>
        <taxon>Crocinitomicaceae</taxon>
        <taxon>Brumimicrobium</taxon>
    </lineage>
</organism>
<keyword evidence="2 7" id="KW-0378">Hydrolase</keyword>
<dbReference type="EMBL" id="PJNI01000001">
    <property type="protein sequence ID" value="PKR82114.1"/>
    <property type="molecule type" value="Genomic_DNA"/>
</dbReference>
<evidence type="ECO:0000256" key="3">
    <source>
        <dbReference type="ARBA" id="ARBA00039118"/>
    </source>
</evidence>
<dbReference type="OrthoDB" id="9811121at2"/>
<dbReference type="RefSeq" id="WP_101333259.1">
    <property type="nucleotide sequence ID" value="NZ_PJNI01000001.1"/>
</dbReference>
<comment type="catalytic activity">
    <reaction evidence="4">
        <text>a monoamide of a dicarboxylate + H2O = a dicarboxylate + NH4(+)</text>
        <dbReference type="Rhea" id="RHEA:11716"/>
        <dbReference type="ChEBI" id="CHEBI:15377"/>
        <dbReference type="ChEBI" id="CHEBI:28938"/>
        <dbReference type="ChEBI" id="CHEBI:28965"/>
        <dbReference type="ChEBI" id="CHEBI:77450"/>
        <dbReference type="EC" id="3.5.1.3"/>
    </reaction>
</comment>
<proteinExistence type="inferred from homology"/>
<dbReference type="GO" id="GO:0106008">
    <property type="term" value="F:2-oxoglutaramate amidase activity"/>
    <property type="evidence" value="ECO:0007669"/>
    <property type="project" value="TreeGrafter"/>
</dbReference>
<accession>A0A2I0R6A4</accession>
<dbReference type="Pfam" id="PF00795">
    <property type="entry name" value="CN_hydrolase"/>
    <property type="match status" value="1"/>
</dbReference>
<evidence type="ECO:0000313" key="8">
    <source>
        <dbReference type="Proteomes" id="UP000236654"/>
    </source>
</evidence>
<dbReference type="EC" id="3.5.1.3" evidence="3"/>
<reference evidence="7 8" key="1">
    <citation type="submission" date="2017-12" db="EMBL/GenBank/DDBJ databases">
        <title>The draft genome sequence of Brumimicrobium saltpan LHR20.</title>
        <authorList>
            <person name="Do Z.-J."/>
            <person name="Luo H.-R."/>
        </authorList>
    </citation>
    <scope>NUCLEOTIDE SEQUENCE [LARGE SCALE GENOMIC DNA]</scope>
    <source>
        <strain evidence="7 8">LHR20</strain>
    </source>
</reference>
<comment type="caution">
    <text evidence="7">The sequence shown here is derived from an EMBL/GenBank/DDBJ whole genome shotgun (WGS) entry which is preliminary data.</text>
</comment>
<dbReference type="FunFam" id="3.60.110.10:FF:000004">
    <property type="entry name" value="Carbon-nitrogen hydrolase"/>
    <property type="match status" value="1"/>
</dbReference>
<dbReference type="Gene3D" id="3.60.110.10">
    <property type="entry name" value="Carbon-nitrogen hydrolase"/>
    <property type="match status" value="1"/>
</dbReference>
<evidence type="ECO:0000256" key="4">
    <source>
        <dbReference type="ARBA" id="ARBA00052904"/>
    </source>
</evidence>
<dbReference type="PANTHER" id="PTHR47799:SF1">
    <property type="entry name" value="OMEGA-AMIDASE YAFV"/>
    <property type="match status" value="1"/>
</dbReference>
<dbReference type="InterPro" id="IPR036526">
    <property type="entry name" value="C-N_Hydrolase_sf"/>
</dbReference>
<dbReference type="Proteomes" id="UP000236654">
    <property type="component" value="Unassembled WGS sequence"/>
</dbReference>
<dbReference type="GO" id="GO:0050152">
    <property type="term" value="F:omega-amidase activity"/>
    <property type="evidence" value="ECO:0007669"/>
    <property type="project" value="UniProtKB-EC"/>
</dbReference>
<dbReference type="InterPro" id="IPR003010">
    <property type="entry name" value="C-N_Hydrolase"/>
</dbReference>
<evidence type="ECO:0000256" key="2">
    <source>
        <dbReference type="ARBA" id="ARBA00022801"/>
    </source>
</evidence>
<evidence type="ECO:0000259" key="6">
    <source>
        <dbReference type="PROSITE" id="PS50263"/>
    </source>
</evidence>
<comment type="similarity">
    <text evidence="1">Belongs to the carbon-nitrogen hydrolase superfamily. NIT1/NIT2 family.</text>
</comment>
<evidence type="ECO:0000313" key="7">
    <source>
        <dbReference type="EMBL" id="PKR82114.1"/>
    </source>
</evidence>
<gene>
    <name evidence="7" type="ORF">CW751_01900</name>
</gene>
<dbReference type="InterPro" id="IPR052737">
    <property type="entry name" value="Omega-amidase_YafV"/>
</dbReference>